<proteinExistence type="predicted"/>
<sequence>MSEDKTNSNKLSSGPHSPKPESPTTARPLDFDDEPQETGVTTASSAAPTQPDATEVAPPKPPRPLSPQQQAENTLKEAFPSVEVSVVKAVLVASGFDVERAFHALLGMTDPNAAQDIAPPKPPRPSAAQRQLEADELYARQLAEHYNRRAPQPGYDDRASYDRRRRGSDVSEEREYNFFDDDLPVIRENIRKGFLDTQTKVNSWVQNLKKRLDGEEPEDTESSQRYREEAYGRSRRSGDMSRRSGDRERYDADPQVLSDDFSALELRDTEAPPPRPPRPLANPNLYKTSPSPDRRKVSFQEGPPTEIGDLYNASEPARRSPAGGKQSKWQPLSTVEPSPVGENDPFSLGDSEDEKDHKTKENATEEGERIKKATAEAMAGEVGSTSKDGNKSDGEWRSLATYKEHGNLVKNVDDFAGRLAFIVRLRGHFEWDQALEILAQISRIERKTFPTNEAFAFGEELWRKKPNTKVLYVTTTSSGTSGGHSPAIAYAVYVRQKGAALLHKVCVVEAYRRRGVGMELMNYIRQRLQREGCQYIQLWVDKARDAARSLYVRNGFEEREEIPDYYAPGRTGIRMILDL</sequence>
<dbReference type="CDD" id="cd14372">
    <property type="entry name" value="CUE_Cue5p_like"/>
    <property type="match status" value="1"/>
</dbReference>
<evidence type="ECO:0000313" key="2">
    <source>
        <dbReference type="EMBL" id="GFF19312.1"/>
    </source>
</evidence>
<dbReference type="SUPFAM" id="SSF55729">
    <property type="entry name" value="Acyl-CoA N-acyltransferases (Nat)"/>
    <property type="match status" value="1"/>
</dbReference>
<organism evidence="2 3">
    <name type="scientific">Aspergillus terreus</name>
    <dbReference type="NCBI Taxonomy" id="33178"/>
    <lineage>
        <taxon>Eukaryota</taxon>
        <taxon>Fungi</taxon>
        <taxon>Dikarya</taxon>
        <taxon>Ascomycota</taxon>
        <taxon>Pezizomycotina</taxon>
        <taxon>Eurotiomycetes</taxon>
        <taxon>Eurotiomycetidae</taxon>
        <taxon>Eurotiales</taxon>
        <taxon>Aspergillaceae</taxon>
        <taxon>Aspergillus</taxon>
        <taxon>Aspergillus subgen. Circumdati</taxon>
    </lineage>
</organism>
<dbReference type="PROSITE" id="PS51186">
    <property type="entry name" value="GNAT"/>
    <property type="match status" value="1"/>
</dbReference>
<dbReference type="AlphaFoldDB" id="A0A5M3Z938"/>
<dbReference type="SMART" id="SM00546">
    <property type="entry name" value="CUE"/>
    <property type="match status" value="1"/>
</dbReference>
<dbReference type="InterPro" id="IPR016181">
    <property type="entry name" value="Acyl_CoA_acyltransferase"/>
</dbReference>
<dbReference type="CDD" id="cd04301">
    <property type="entry name" value="NAT_SF"/>
    <property type="match status" value="1"/>
</dbReference>
<feature type="compositionally biased region" description="Polar residues" evidence="1">
    <location>
        <begin position="38"/>
        <end position="52"/>
    </location>
</feature>
<feature type="compositionally biased region" description="Basic and acidic residues" evidence="1">
    <location>
        <begin position="155"/>
        <end position="173"/>
    </location>
</feature>
<feature type="region of interest" description="Disordered" evidence="1">
    <location>
        <begin position="212"/>
        <end position="370"/>
    </location>
</feature>
<dbReference type="GO" id="GO:0005737">
    <property type="term" value="C:cytoplasm"/>
    <property type="evidence" value="ECO:0007669"/>
    <property type="project" value="TreeGrafter"/>
</dbReference>
<protein>
    <submittedName>
        <fullName evidence="2">CUE domain protein</fullName>
    </submittedName>
</protein>
<gene>
    <name evidence="2" type="ORF">ATEIFO6365_0010008500</name>
</gene>
<feature type="compositionally biased region" description="Pro residues" evidence="1">
    <location>
        <begin position="271"/>
        <end position="280"/>
    </location>
</feature>
<dbReference type="Pfam" id="PF02845">
    <property type="entry name" value="CUE"/>
    <property type="match status" value="1"/>
</dbReference>
<dbReference type="GO" id="GO:0031624">
    <property type="term" value="F:ubiquitin conjugating enzyme binding"/>
    <property type="evidence" value="ECO:0007669"/>
    <property type="project" value="TreeGrafter"/>
</dbReference>
<feature type="compositionally biased region" description="Polar residues" evidence="1">
    <location>
        <begin position="327"/>
        <end position="336"/>
    </location>
</feature>
<dbReference type="GO" id="GO:0006511">
    <property type="term" value="P:ubiquitin-dependent protein catabolic process"/>
    <property type="evidence" value="ECO:0007669"/>
    <property type="project" value="TreeGrafter"/>
</dbReference>
<dbReference type="Gene3D" id="1.10.8.10">
    <property type="entry name" value="DNA helicase RuvA subunit, C-terminal domain"/>
    <property type="match status" value="1"/>
</dbReference>
<comment type="caution">
    <text evidence="2">The sequence shown here is derived from an EMBL/GenBank/DDBJ whole genome shotgun (WGS) entry which is preliminary data.</text>
</comment>
<feature type="region of interest" description="Disordered" evidence="1">
    <location>
        <begin position="111"/>
        <end position="173"/>
    </location>
</feature>
<dbReference type="Gene3D" id="3.40.630.30">
    <property type="match status" value="1"/>
</dbReference>
<evidence type="ECO:0000256" key="1">
    <source>
        <dbReference type="SAM" id="MobiDB-lite"/>
    </source>
</evidence>
<dbReference type="InterPro" id="IPR000182">
    <property type="entry name" value="GNAT_dom"/>
</dbReference>
<keyword evidence="3" id="KW-1185">Reference proteome</keyword>
<dbReference type="InterPro" id="IPR003892">
    <property type="entry name" value="CUE"/>
</dbReference>
<dbReference type="PANTHER" id="PTHR16461">
    <property type="entry name" value="TOLL-INTERACTING PROTEIN"/>
    <property type="match status" value="1"/>
</dbReference>
<dbReference type="SUPFAM" id="SSF46934">
    <property type="entry name" value="UBA-like"/>
    <property type="match status" value="1"/>
</dbReference>
<feature type="region of interest" description="Disordered" evidence="1">
    <location>
        <begin position="1"/>
        <end position="80"/>
    </location>
</feature>
<dbReference type="VEuPathDB" id="FungiDB:ATEG_08551"/>
<dbReference type="VEuPathDB" id="FungiDB:ATEG_08549"/>
<feature type="compositionally biased region" description="Basic and acidic residues" evidence="1">
    <location>
        <begin position="222"/>
        <end position="252"/>
    </location>
</feature>
<evidence type="ECO:0000313" key="3">
    <source>
        <dbReference type="Proteomes" id="UP000452235"/>
    </source>
</evidence>
<dbReference type="GO" id="GO:0043130">
    <property type="term" value="F:ubiquitin binding"/>
    <property type="evidence" value="ECO:0007669"/>
    <property type="project" value="InterPro"/>
</dbReference>
<dbReference type="PROSITE" id="PS51140">
    <property type="entry name" value="CUE"/>
    <property type="match status" value="1"/>
</dbReference>
<feature type="compositionally biased region" description="Basic and acidic residues" evidence="1">
    <location>
        <begin position="354"/>
        <end position="370"/>
    </location>
</feature>
<dbReference type="InterPro" id="IPR009060">
    <property type="entry name" value="UBA-like_sf"/>
</dbReference>
<dbReference type="Proteomes" id="UP000452235">
    <property type="component" value="Unassembled WGS sequence"/>
</dbReference>
<name>A0A5M3Z938_ASPTE</name>
<accession>A0A5M3Z938</accession>
<reference evidence="2 3" key="1">
    <citation type="submission" date="2020-01" db="EMBL/GenBank/DDBJ databases">
        <title>Aspergillus terreus IFO 6365 whole genome shotgun sequence.</title>
        <authorList>
            <person name="Kanamasa S."/>
            <person name="Takahashi H."/>
        </authorList>
    </citation>
    <scope>NUCLEOTIDE SEQUENCE [LARGE SCALE GENOMIC DNA]</scope>
    <source>
        <strain evidence="2 3">IFO 6365</strain>
    </source>
</reference>
<dbReference type="InterPro" id="IPR041807">
    <property type="entry name" value="Cue5/Don1_CUE"/>
</dbReference>
<dbReference type="OrthoDB" id="9942608at2759"/>
<dbReference type="GO" id="GO:0016747">
    <property type="term" value="F:acyltransferase activity, transferring groups other than amino-acyl groups"/>
    <property type="evidence" value="ECO:0007669"/>
    <property type="project" value="InterPro"/>
</dbReference>
<dbReference type="EMBL" id="BLJY01000010">
    <property type="protein sequence ID" value="GFF19312.1"/>
    <property type="molecule type" value="Genomic_DNA"/>
</dbReference>
<dbReference type="FunFam" id="1.10.8.10:FF:000064">
    <property type="entry name" value="Similar to CUE domain-containing protein"/>
    <property type="match status" value="1"/>
</dbReference>
<dbReference type="PANTHER" id="PTHR16461:SF5">
    <property type="entry name" value="TOLL-INTERACTING PROTEIN"/>
    <property type="match status" value="1"/>
</dbReference>
<dbReference type="Pfam" id="PF00583">
    <property type="entry name" value="Acetyltransf_1"/>
    <property type="match status" value="1"/>
</dbReference>